<protein>
    <recommendedName>
        <fullName evidence="4">nitric oxide dioxygenase</fullName>
        <ecNumber evidence="4">1.14.12.17</ecNumber>
    </recommendedName>
</protein>
<keyword evidence="18" id="KW-0561">Oxygen transport</keyword>
<sequence>MVELDAKTIEIVKSTIPALAGTGSKLTQHFYARMLGNNPELKNVFNEANQRSNAQSEALFGAVCAYAQNIDNLAPLLPAVEKIAQKHCSLNIKPEQYSIVGENLLATIDELLAPPKEVIDAWAAAYGVLADIFIQREKEIYDQSASVEGGWRGLREFKITEIVPQSNVISSFKLEPVDAKPVAKYEPGQYLSIHIEHPSLKNQCIRQYSLTTEPNGQYYRIAVKREELGSVSSLLHNTFKVGDTINVYPPHGDFFFNSTKDLDTNTPVTLISGGVGQTPMLSMLHGLKENGHQGKVTWLHSARDAQSLAFEKEVVETGSTLPGFSSHTFLTKPSPSSGCPFATKIHEGIMDIQKVLANQLKDTNVHYYFCGPVPFMQAVAKQLTENGVAVSNIHYEVFGPHRVI</sequence>
<dbReference type="InterPro" id="IPR008333">
    <property type="entry name" value="Cbr1-like_FAD-bd_dom"/>
</dbReference>
<keyword evidence="13" id="KW-0520">NAD</keyword>
<dbReference type="InterPro" id="IPR039261">
    <property type="entry name" value="FNR_nucleotide-bd"/>
</dbReference>
<dbReference type="PANTHER" id="PTHR43396:SF3">
    <property type="entry name" value="FLAVOHEMOPROTEIN"/>
    <property type="match status" value="1"/>
</dbReference>
<evidence type="ECO:0000256" key="15">
    <source>
        <dbReference type="ARBA" id="ARBA00049433"/>
    </source>
</evidence>
<comment type="cofactor">
    <cofactor evidence="1">
        <name>heme b</name>
        <dbReference type="ChEBI" id="CHEBI:60344"/>
    </cofactor>
</comment>
<dbReference type="GO" id="GO:0046210">
    <property type="term" value="P:nitric oxide catabolic process"/>
    <property type="evidence" value="ECO:0007669"/>
    <property type="project" value="TreeGrafter"/>
</dbReference>
<evidence type="ECO:0000256" key="10">
    <source>
        <dbReference type="ARBA" id="ARBA00022857"/>
    </source>
</evidence>
<keyword evidence="18" id="KW-0813">Transport</keyword>
<evidence type="ECO:0000256" key="11">
    <source>
        <dbReference type="ARBA" id="ARBA00023002"/>
    </source>
</evidence>
<organism evidence="21 22">
    <name type="scientific">Heterostelium pallidum (strain ATCC 26659 / Pp 5 / PN500)</name>
    <name type="common">Cellular slime mold</name>
    <name type="synonym">Polysphondylium pallidum</name>
    <dbReference type="NCBI Taxonomy" id="670386"/>
    <lineage>
        <taxon>Eukaryota</taxon>
        <taxon>Amoebozoa</taxon>
        <taxon>Evosea</taxon>
        <taxon>Eumycetozoa</taxon>
        <taxon>Dictyostelia</taxon>
        <taxon>Acytosteliales</taxon>
        <taxon>Acytosteliaceae</taxon>
        <taxon>Heterostelium</taxon>
    </lineage>
</organism>
<dbReference type="InterPro" id="IPR001433">
    <property type="entry name" value="OxRdtase_FAD/NAD-bd"/>
</dbReference>
<evidence type="ECO:0000256" key="18">
    <source>
        <dbReference type="RuleBase" id="RU000356"/>
    </source>
</evidence>
<comment type="function">
    <text evidence="16">Is involved in NO detoxification in an aerobic process, termed nitric oxide dioxygenase (NOD) reaction that utilizes O(2) and NAD(P)H to convert NO to nitrate, which protects the cell from various noxious nitrogen compounds. Therefore, plays a central role in the inducible response to nitrosative stress.</text>
</comment>
<dbReference type="GO" id="GO:0019825">
    <property type="term" value="F:oxygen binding"/>
    <property type="evidence" value="ECO:0007669"/>
    <property type="project" value="InterPro"/>
</dbReference>
<evidence type="ECO:0000256" key="13">
    <source>
        <dbReference type="ARBA" id="ARBA00023027"/>
    </source>
</evidence>
<keyword evidence="9" id="KW-0274">FAD</keyword>
<dbReference type="Pfam" id="PF00175">
    <property type="entry name" value="NAD_binding_1"/>
    <property type="match status" value="1"/>
</dbReference>
<dbReference type="GO" id="GO:0020037">
    <property type="term" value="F:heme binding"/>
    <property type="evidence" value="ECO:0007669"/>
    <property type="project" value="InterPro"/>
</dbReference>
<dbReference type="GeneID" id="31357775"/>
<keyword evidence="7" id="KW-0285">Flavoprotein</keyword>
<dbReference type="GO" id="GO:0071333">
    <property type="term" value="P:cellular response to glucose stimulus"/>
    <property type="evidence" value="ECO:0007669"/>
    <property type="project" value="UniProtKB-ARBA"/>
</dbReference>
<evidence type="ECO:0000256" key="5">
    <source>
        <dbReference type="ARBA" id="ARBA00022575"/>
    </source>
</evidence>
<dbReference type="PROSITE" id="PS01033">
    <property type="entry name" value="GLOBIN"/>
    <property type="match status" value="1"/>
</dbReference>
<dbReference type="InterPro" id="IPR009050">
    <property type="entry name" value="Globin-like_sf"/>
</dbReference>
<dbReference type="InterPro" id="IPR017927">
    <property type="entry name" value="FAD-bd_FR_type"/>
</dbReference>
<evidence type="ECO:0000256" key="17">
    <source>
        <dbReference type="ARBA" id="ARBA00056398"/>
    </source>
</evidence>
<dbReference type="EMBL" id="ADBJ01000008">
    <property type="protein sequence ID" value="EFA85250.1"/>
    <property type="molecule type" value="Genomic_DNA"/>
</dbReference>
<dbReference type="FunFam" id="2.40.30.10:FF:000034">
    <property type="entry name" value="Flavohemoprotein"/>
    <property type="match status" value="1"/>
</dbReference>
<keyword evidence="10" id="KW-0521">NADP</keyword>
<dbReference type="CDD" id="cd14776">
    <property type="entry name" value="HmpEc-globin-like"/>
    <property type="match status" value="1"/>
</dbReference>
<keyword evidence="22" id="KW-1185">Reference proteome</keyword>
<dbReference type="Gene3D" id="2.40.30.10">
    <property type="entry name" value="Translation factors"/>
    <property type="match status" value="1"/>
</dbReference>
<gene>
    <name evidence="21" type="primary">fhbA</name>
    <name evidence="21" type="ORF">PPL_02250</name>
</gene>
<dbReference type="SUPFAM" id="SSF46458">
    <property type="entry name" value="Globin-like"/>
    <property type="match status" value="1"/>
</dbReference>
<comment type="cofactor">
    <cofactor evidence="2">
        <name>FAD</name>
        <dbReference type="ChEBI" id="CHEBI:57692"/>
    </cofactor>
</comment>
<reference evidence="21 22" key="1">
    <citation type="journal article" date="2011" name="Genome Res.">
        <title>Phylogeny-wide analysis of social amoeba genomes highlights ancient origins for complex intercellular communication.</title>
        <authorList>
            <person name="Heidel A.J."/>
            <person name="Lawal H.M."/>
            <person name="Felder M."/>
            <person name="Schilde C."/>
            <person name="Helps N.R."/>
            <person name="Tunggal B."/>
            <person name="Rivero F."/>
            <person name="John U."/>
            <person name="Schleicher M."/>
            <person name="Eichinger L."/>
            <person name="Platzer M."/>
            <person name="Noegel A.A."/>
            <person name="Schaap P."/>
            <person name="Gloeckner G."/>
        </authorList>
    </citation>
    <scope>NUCLEOTIDE SEQUENCE [LARGE SCALE GENOMIC DNA]</scope>
    <source>
        <strain evidence="22">ATCC 26659 / Pp 5 / PN500</strain>
    </source>
</reference>
<dbReference type="STRING" id="670386.D3B1S6"/>
<accession>D3B1S6</accession>
<dbReference type="InterPro" id="IPR017938">
    <property type="entry name" value="Riboflavin_synthase-like_b-brl"/>
</dbReference>
<dbReference type="GO" id="GO:0071949">
    <property type="term" value="F:FAD binding"/>
    <property type="evidence" value="ECO:0007669"/>
    <property type="project" value="TreeGrafter"/>
</dbReference>
<dbReference type="FunCoup" id="D3B1S6">
    <property type="interactions" value="36"/>
</dbReference>
<dbReference type="CDD" id="cd06184">
    <property type="entry name" value="flavohem_like_fad_nad_binding"/>
    <property type="match status" value="1"/>
</dbReference>
<keyword evidence="5" id="KW-0216">Detoxification</keyword>
<evidence type="ECO:0000256" key="16">
    <source>
        <dbReference type="ARBA" id="ARBA00053100"/>
    </source>
</evidence>
<dbReference type="GO" id="GO:0008941">
    <property type="term" value="F:nitric oxide dioxygenase NAD(P)H activity"/>
    <property type="evidence" value="ECO:0007669"/>
    <property type="project" value="UniProtKB-EC"/>
</dbReference>
<evidence type="ECO:0000259" key="20">
    <source>
        <dbReference type="PROSITE" id="PS51384"/>
    </source>
</evidence>
<dbReference type="NCBIfam" id="NF009805">
    <property type="entry name" value="PRK13289.1"/>
    <property type="match status" value="1"/>
</dbReference>
<dbReference type="Gene3D" id="1.10.490.10">
    <property type="entry name" value="Globins"/>
    <property type="match status" value="1"/>
</dbReference>
<dbReference type="RefSeq" id="XP_020437359.1">
    <property type="nucleotide sequence ID" value="XM_020573242.1"/>
</dbReference>
<dbReference type="EC" id="1.14.12.17" evidence="4"/>
<dbReference type="PRINTS" id="PR00410">
    <property type="entry name" value="PHEHYDRXLASE"/>
</dbReference>
<comment type="catalytic activity">
    <reaction evidence="15">
        <text>2 nitric oxide + NADPH + 2 O2 = 2 nitrate + NADP(+) + H(+)</text>
        <dbReference type="Rhea" id="RHEA:19465"/>
        <dbReference type="ChEBI" id="CHEBI:15378"/>
        <dbReference type="ChEBI" id="CHEBI:15379"/>
        <dbReference type="ChEBI" id="CHEBI:16480"/>
        <dbReference type="ChEBI" id="CHEBI:17632"/>
        <dbReference type="ChEBI" id="CHEBI:57783"/>
        <dbReference type="ChEBI" id="CHEBI:58349"/>
        <dbReference type="EC" id="1.14.12.17"/>
    </reaction>
</comment>
<evidence type="ECO:0000256" key="9">
    <source>
        <dbReference type="ARBA" id="ARBA00022827"/>
    </source>
</evidence>
<evidence type="ECO:0000256" key="12">
    <source>
        <dbReference type="ARBA" id="ARBA00023004"/>
    </source>
</evidence>
<evidence type="ECO:0000256" key="7">
    <source>
        <dbReference type="ARBA" id="ARBA00022630"/>
    </source>
</evidence>
<dbReference type="GO" id="GO:0046872">
    <property type="term" value="F:metal ion binding"/>
    <property type="evidence" value="ECO:0007669"/>
    <property type="project" value="UniProtKB-KW"/>
</dbReference>
<comment type="function">
    <text evidence="17">In the presence of oxygen and NADH, it has NADH oxidase activity, which leads to the generation of superoxide and H(2)O(2). Under anaerobic conditions, it also exhibits nitric oxide reductase and FAD reductase activities. However, all these reactions are much lower than NOD activity.</text>
</comment>
<evidence type="ECO:0000313" key="22">
    <source>
        <dbReference type="Proteomes" id="UP000001396"/>
    </source>
</evidence>
<proteinExistence type="inferred from homology"/>
<keyword evidence="8" id="KW-0479">Metal-binding</keyword>
<feature type="domain" description="FAD-binding FR-type" evidence="20">
    <location>
        <begin position="152"/>
        <end position="257"/>
    </location>
</feature>
<dbReference type="FunFam" id="1.10.490.10:FF:000003">
    <property type="entry name" value="Flavohemoprotein"/>
    <property type="match status" value="1"/>
</dbReference>
<comment type="catalytic activity">
    <reaction evidence="14">
        <text>2 nitric oxide + NADH + 2 O2 = 2 nitrate + NAD(+) + H(+)</text>
        <dbReference type="Rhea" id="RHEA:19469"/>
        <dbReference type="ChEBI" id="CHEBI:15378"/>
        <dbReference type="ChEBI" id="CHEBI:15379"/>
        <dbReference type="ChEBI" id="CHEBI:16480"/>
        <dbReference type="ChEBI" id="CHEBI:17632"/>
        <dbReference type="ChEBI" id="CHEBI:57540"/>
        <dbReference type="ChEBI" id="CHEBI:57945"/>
        <dbReference type="EC" id="1.14.12.17"/>
    </reaction>
</comment>
<name>D3B1S6_HETP5</name>
<feature type="domain" description="Globin" evidence="19">
    <location>
        <begin position="3"/>
        <end position="138"/>
    </location>
</feature>
<dbReference type="SUPFAM" id="SSF63380">
    <property type="entry name" value="Riboflavin synthase domain-like"/>
    <property type="match status" value="1"/>
</dbReference>
<dbReference type="GO" id="GO:0009636">
    <property type="term" value="P:response to toxic substance"/>
    <property type="evidence" value="ECO:0007669"/>
    <property type="project" value="UniProtKB-KW"/>
</dbReference>
<evidence type="ECO:0000256" key="8">
    <source>
        <dbReference type="ARBA" id="ARBA00022723"/>
    </source>
</evidence>
<dbReference type="Pfam" id="PF00970">
    <property type="entry name" value="FAD_binding_6"/>
    <property type="match status" value="1"/>
</dbReference>
<dbReference type="PANTHER" id="PTHR43396">
    <property type="entry name" value="FLAVOHEMOPROTEIN"/>
    <property type="match status" value="1"/>
</dbReference>
<evidence type="ECO:0000256" key="3">
    <source>
        <dbReference type="ARBA" id="ARBA00006401"/>
    </source>
</evidence>
<keyword evidence="6 18" id="KW-0349">Heme</keyword>
<comment type="caution">
    <text evidence="21">The sequence shown here is derived from an EMBL/GenBank/DDBJ whole genome shotgun (WGS) entry which is preliminary data.</text>
</comment>
<dbReference type="Pfam" id="PF00042">
    <property type="entry name" value="Globin"/>
    <property type="match status" value="1"/>
</dbReference>
<evidence type="ECO:0000256" key="1">
    <source>
        <dbReference type="ARBA" id="ARBA00001970"/>
    </source>
</evidence>
<evidence type="ECO:0000256" key="6">
    <source>
        <dbReference type="ARBA" id="ARBA00022617"/>
    </source>
</evidence>
<keyword evidence="12" id="KW-0408">Iron</keyword>
<comment type="similarity">
    <text evidence="3">In the C-terminal section; belongs to the flavoprotein pyridine nucleotide cytochrome reductase family.</text>
</comment>
<dbReference type="PROSITE" id="PS51384">
    <property type="entry name" value="FAD_FR"/>
    <property type="match status" value="1"/>
</dbReference>
<dbReference type="GO" id="GO:0071500">
    <property type="term" value="P:cellular response to nitrosative stress"/>
    <property type="evidence" value="ECO:0007669"/>
    <property type="project" value="UniProtKB-ARBA"/>
</dbReference>
<evidence type="ECO:0000256" key="4">
    <source>
        <dbReference type="ARBA" id="ARBA00012229"/>
    </source>
</evidence>
<dbReference type="OMA" id="ADIHYEV"/>
<comment type="similarity">
    <text evidence="18">Belongs to the globin family.</text>
</comment>
<dbReference type="FunFam" id="3.40.50.80:FF:000010">
    <property type="entry name" value="Flavohemoprotein"/>
    <property type="match status" value="1"/>
</dbReference>
<dbReference type="Proteomes" id="UP000001396">
    <property type="component" value="Unassembled WGS sequence"/>
</dbReference>
<dbReference type="GO" id="GO:0005344">
    <property type="term" value="F:oxygen carrier activity"/>
    <property type="evidence" value="ECO:0007669"/>
    <property type="project" value="UniProtKB-KW"/>
</dbReference>
<dbReference type="InterPro" id="IPR000971">
    <property type="entry name" value="Globin"/>
</dbReference>
<evidence type="ECO:0000313" key="21">
    <source>
        <dbReference type="EMBL" id="EFA85250.1"/>
    </source>
</evidence>
<evidence type="ECO:0000256" key="14">
    <source>
        <dbReference type="ARBA" id="ARBA00048649"/>
    </source>
</evidence>
<keyword evidence="11" id="KW-0560">Oxidoreductase</keyword>
<dbReference type="InParanoid" id="D3B1S6"/>
<dbReference type="AlphaFoldDB" id="D3B1S6"/>
<evidence type="ECO:0000256" key="2">
    <source>
        <dbReference type="ARBA" id="ARBA00001974"/>
    </source>
</evidence>
<dbReference type="Gene3D" id="3.40.50.80">
    <property type="entry name" value="Nucleotide-binding domain of ferredoxin-NADP reductase (FNR) module"/>
    <property type="match status" value="1"/>
</dbReference>
<dbReference type="SUPFAM" id="SSF52343">
    <property type="entry name" value="Ferredoxin reductase-like, C-terminal NADP-linked domain"/>
    <property type="match status" value="1"/>
</dbReference>
<dbReference type="InterPro" id="IPR012292">
    <property type="entry name" value="Globin/Proto"/>
</dbReference>
<evidence type="ECO:0000259" key="19">
    <source>
        <dbReference type="PROSITE" id="PS01033"/>
    </source>
</evidence>